<keyword evidence="1" id="KW-0732">Signal</keyword>
<name>A0A242CE83_9ENTE</name>
<dbReference type="EMBL" id="NGLE01000002">
    <property type="protein sequence ID" value="OTO08469.1"/>
    <property type="molecule type" value="Genomic_DNA"/>
</dbReference>
<evidence type="ECO:0000313" key="3">
    <source>
        <dbReference type="EMBL" id="OTO08469.1"/>
    </source>
</evidence>
<sequence>MKNINVLSKMITKCYLLVLCLLILPIHGFAEEQESVEEESVNAQESDLDNFNAVQSSFSLENNRFIIKKEVSIATGKDDGKVNKSSVNLTSSRLDLHGPAQFDTYLRFRDLSIPEDAEIKEAYLIFSARNASNKPTNLSIFGEIGEGLEFGTQVASFTSRTMSQNVAQMSAPDNIVANQNVTTVSLLAIVNEMRASNTSLKNSVFKVVGDGQGSLIAHSFEANAQLAPKLVIEYESAFGETVNAIDTPKNIAEEYGAAQYVTQGGNLEIGGYFSNSLTPGNKQITGFRFNNVQLPKEAEIEEAYLEFVTSVTTKNNAVSAMEIRAETGDAKEYQSTAKNISNRSYGQLVTRYDQKAFINRKEVVRTADLSDLINEQRLNGWNSGNALAFKVDGNNFIGSVYSSGKETAPKLVIRYKYNASPPLFNNVITDAKAIDQVFINEVSSEGTKESKDTWIELYNNNDQAVLLDKNVYITNKKKQAELNKLIIPAKDHRVLYLDKKPERGNDHLAFELSAQGEVNLLEKSQGKDRVIDTLAFVKQKYNQTYGRKPDGSSNMTLLNTPTFNYSNNEAKADATLTFDHERGIYETGFSLSLTADPGLTIAYTLDGSDPTKTNGQTYTGPIAITQTCVVKAVAFDNDRTTEVSSHTFVLQDNYKNEKASGIKWRYKQIVTEEEYATSLKQFPIISVTSDLKKLDKNKDAIGTFEYIDAHLKKGNKNYVSSAASKKYGQFSANQENSGVTVKFNRNANTKKAKFSFFEPYPNDAFPVVNKFARLKLKEGQDGPQNDIYNLGYNRYDEKVTNTLAKDMKKLALDSRYVHYFYNGSYMGLKTLKEDFGEKMFEEYFGGNDTDYTKIRFQDGSFPSGTIESEDAAIKARVTAIIKTKDFQEAKQYIDVDDFIKTQILFMFVDTEREIDAVIGNATVHGDPNATKMMFNVNDTDGAFHNNNLTGTSQSSLIGGGGTYRYKWNSDTTSRKGAGGMFGVFSGDSTNPAVGNLEFKTLVKDQVLQQIGPTKGDFRGAKGAPLSVDNVQRVIKENIKELELPYKLDAAFMATRKTIYTDWLKQQEKVIPQVEDRVKFSLQMWQKYNMAHTLDPVEIIKENNQLILKNKNAKTEAYYTLDGTDPMGPDGVVSERAVKFDAQAVVSDQALITVRAFQSNNWGPISRSLN</sequence>
<feature type="signal peptide" evidence="1">
    <location>
        <begin position="1"/>
        <end position="30"/>
    </location>
</feature>
<dbReference type="EMBL" id="NGLE02000001">
    <property type="protein sequence ID" value="MEI5993992.1"/>
    <property type="molecule type" value="Genomic_DNA"/>
</dbReference>
<feature type="chain" id="PRO_5012873600" description="LTD domain-containing protein" evidence="1">
    <location>
        <begin position="31"/>
        <end position="1169"/>
    </location>
</feature>
<keyword evidence="4" id="KW-1185">Reference proteome</keyword>
<evidence type="ECO:0000313" key="4">
    <source>
        <dbReference type="Proteomes" id="UP000195139"/>
    </source>
</evidence>
<dbReference type="RefSeq" id="WP_086330415.1">
    <property type="nucleotide sequence ID" value="NZ_NGLE02000001.1"/>
</dbReference>
<dbReference type="Pfam" id="PF13287">
    <property type="entry name" value="Fn3_assoc"/>
    <property type="match status" value="1"/>
</dbReference>
<comment type="caution">
    <text evidence="3">The sequence shown here is derived from an EMBL/GenBank/DDBJ whole genome shotgun (WGS) entry which is preliminary data.</text>
</comment>
<accession>A0A242CE83</accession>
<reference evidence="3" key="1">
    <citation type="submission" date="2017-05" db="EMBL/GenBank/DDBJ databases">
        <title>The Genome Sequence of Enterococcus sp. 4G2_DIV0659.</title>
        <authorList>
            <consortium name="The Broad Institute Genomics Platform"/>
            <consortium name="The Broad Institute Genomic Center for Infectious Diseases"/>
            <person name="Earl A."/>
            <person name="Manson A."/>
            <person name="Schwartman J."/>
            <person name="Gilmore M."/>
            <person name="Abouelleil A."/>
            <person name="Cao P."/>
            <person name="Chapman S."/>
            <person name="Cusick C."/>
            <person name="Shea T."/>
            <person name="Young S."/>
            <person name="Neafsey D."/>
            <person name="Nusbaum C."/>
            <person name="Birren B."/>
        </authorList>
    </citation>
    <scope>NUCLEOTIDE SEQUENCE [LARGE SCALE GENOMIC DNA]</scope>
    <source>
        <strain evidence="3">4G2_DIV0659</strain>
    </source>
</reference>
<protein>
    <recommendedName>
        <fullName evidence="5">LTD domain-containing protein</fullName>
    </recommendedName>
</protein>
<proteinExistence type="predicted"/>
<evidence type="ECO:0000313" key="2">
    <source>
        <dbReference type="EMBL" id="MEI5993992.1"/>
    </source>
</evidence>
<gene>
    <name evidence="3" type="ORF">A5880_001469</name>
    <name evidence="2" type="ORF">A5880_001550</name>
</gene>
<reference evidence="2 4" key="2">
    <citation type="submission" date="2018-07" db="EMBL/GenBank/DDBJ databases">
        <title>The Genome Sequence of Enterococcus sp. DIV0659b.</title>
        <authorList>
            <consortium name="The Broad Institute Genomics Platform"/>
            <consortium name="The Broad Institute Genomic Center for Infectious Diseases"/>
            <person name="Earl A."/>
            <person name="Manson A."/>
            <person name="Schwartman J."/>
            <person name="Gilmore M."/>
            <person name="Abouelleil A."/>
            <person name="Cao P."/>
            <person name="Chapman S."/>
            <person name="Cusick C."/>
            <person name="Shea T."/>
            <person name="Young S."/>
            <person name="Neafsey D."/>
            <person name="Nusbaum C."/>
            <person name="Birren B."/>
        </authorList>
    </citation>
    <scope>NUCLEOTIDE SEQUENCE [LARGE SCALE GENOMIC DNA]</scope>
    <source>
        <strain evidence="2 4">4G2_DIV0659</strain>
    </source>
</reference>
<dbReference type="InterPro" id="IPR026876">
    <property type="entry name" value="Fn3_assoc_repeat"/>
</dbReference>
<dbReference type="STRING" id="1834181.A5880_001469"/>
<dbReference type="AlphaFoldDB" id="A0A242CE83"/>
<evidence type="ECO:0008006" key="5">
    <source>
        <dbReference type="Google" id="ProtNLM"/>
    </source>
</evidence>
<dbReference type="OrthoDB" id="9806464at2"/>
<organism evidence="3">
    <name type="scientific">Candidatus Enterococcus mansonii</name>
    <dbReference type="NCBI Taxonomy" id="1834181"/>
    <lineage>
        <taxon>Bacteria</taxon>
        <taxon>Bacillati</taxon>
        <taxon>Bacillota</taxon>
        <taxon>Bacilli</taxon>
        <taxon>Lactobacillales</taxon>
        <taxon>Enterococcaceae</taxon>
        <taxon>Enterococcus</taxon>
    </lineage>
</organism>
<evidence type="ECO:0000256" key="1">
    <source>
        <dbReference type="SAM" id="SignalP"/>
    </source>
</evidence>
<dbReference type="Proteomes" id="UP000195139">
    <property type="component" value="Unassembled WGS sequence"/>
</dbReference>